<dbReference type="SMART" id="SM00421">
    <property type="entry name" value="HTH_LUXR"/>
    <property type="match status" value="1"/>
</dbReference>
<evidence type="ECO:0000256" key="1">
    <source>
        <dbReference type="ARBA" id="ARBA00022553"/>
    </source>
</evidence>
<keyword evidence="2" id="KW-0902">Two-component regulatory system</keyword>
<dbReference type="SUPFAM" id="SSF52172">
    <property type="entry name" value="CheY-like"/>
    <property type="match status" value="1"/>
</dbReference>
<evidence type="ECO:0000256" key="2">
    <source>
        <dbReference type="ARBA" id="ARBA00023012"/>
    </source>
</evidence>
<dbReference type="PROSITE" id="PS50043">
    <property type="entry name" value="HTH_LUXR_2"/>
    <property type="match status" value="1"/>
</dbReference>
<dbReference type="EMBL" id="LWQU01000156">
    <property type="protein sequence ID" value="OAN48750.1"/>
    <property type="molecule type" value="Genomic_DNA"/>
</dbReference>
<evidence type="ECO:0000256" key="4">
    <source>
        <dbReference type="ARBA" id="ARBA00023125"/>
    </source>
</evidence>
<dbReference type="PROSITE" id="PS00622">
    <property type="entry name" value="HTH_LUXR_1"/>
    <property type="match status" value="1"/>
</dbReference>
<evidence type="ECO:0000259" key="7">
    <source>
        <dbReference type="PROSITE" id="PS50043"/>
    </source>
</evidence>
<evidence type="ECO:0000313" key="9">
    <source>
        <dbReference type="EMBL" id="OAN48750.1"/>
    </source>
</evidence>
<dbReference type="AlphaFoldDB" id="A0A178MJB1"/>
<dbReference type="PANTHER" id="PTHR44688:SF16">
    <property type="entry name" value="DNA-BINDING TRANSCRIPTIONAL ACTIVATOR DEVR_DOSR"/>
    <property type="match status" value="1"/>
</dbReference>
<evidence type="ECO:0000256" key="6">
    <source>
        <dbReference type="PROSITE-ProRule" id="PRU00169"/>
    </source>
</evidence>
<dbReference type="PRINTS" id="PR00038">
    <property type="entry name" value="HTHLUXR"/>
</dbReference>
<dbReference type="CDD" id="cd06170">
    <property type="entry name" value="LuxR_C_like"/>
    <property type="match status" value="1"/>
</dbReference>
<gene>
    <name evidence="9" type="ORF">A6A05_14640</name>
</gene>
<dbReference type="InterPro" id="IPR000792">
    <property type="entry name" value="Tscrpt_reg_LuxR_C"/>
</dbReference>
<proteinExistence type="predicted"/>
<dbReference type="Pfam" id="PF00196">
    <property type="entry name" value="GerE"/>
    <property type="match status" value="1"/>
</dbReference>
<dbReference type="InterPro" id="IPR011006">
    <property type="entry name" value="CheY-like_superfamily"/>
</dbReference>
<dbReference type="PANTHER" id="PTHR44688">
    <property type="entry name" value="DNA-BINDING TRANSCRIPTIONAL ACTIVATOR DEVR_DOSR"/>
    <property type="match status" value="1"/>
</dbReference>
<dbReference type="InterPro" id="IPR036388">
    <property type="entry name" value="WH-like_DNA-bd_sf"/>
</dbReference>
<dbReference type="CDD" id="cd17537">
    <property type="entry name" value="REC_FixJ"/>
    <property type="match status" value="1"/>
</dbReference>
<reference evidence="9 10" key="1">
    <citation type="submission" date="2016-04" db="EMBL/GenBank/DDBJ databases">
        <title>Draft genome sequence of freshwater magnetotactic bacteria Magnetospirillum marisnigri SP-1 and Magnetospirillum moscoviense BB-1.</title>
        <authorList>
            <person name="Koziaeva V."/>
            <person name="Dziuba M.V."/>
            <person name="Ivanov T.M."/>
            <person name="Kuznetsov B."/>
            <person name="Grouzdev D.S."/>
        </authorList>
    </citation>
    <scope>NUCLEOTIDE SEQUENCE [LARGE SCALE GENOMIC DNA]</scope>
    <source>
        <strain evidence="9 10">BB-1</strain>
    </source>
</reference>
<feature type="modified residue" description="4-aspartylphosphate" evidence="6">
    <location>
        <position position="54"/>
    </location>
</feature>
<comment type="caution">
    <text evidence="9">The sequence shown here is derived from an EMBL/GenBank/DDBJ whole genome shotgun (WGS) entry which is preliminary data.</text>
</comment>
<evidence type="ECO:0000256" key="5">
    <source>
        <dbReference type="ARBA" id="ARBA00023163"/>
    </source>
</evidence>
<feature type="domain" description="HTH luxR-type" evidence="7">
    <location>
        <begin position="135"/>
        <end position="200"/>
    </location>
</feature>
<dbReference type="SUPFAM" id="SSF46894">
    <property type="entry name" value="C-terminal effector domain of the bipartite response regulators"/>
    <property type="match status" value="1"/>
</dbReference>
<dbReference type="InterPro" id="IPR016032">
    <property type="entry name" value="Sig_transdc_resp-reg_C-effctor"/>
</dbReference>
<feature type="domain" description="Response regulatory" evidence="8">
    <location>
        <begin position="5"/>
        <end position="119"/>
    </location>
</feature>
<keyword evidence="1 6" id="KW-0597">Phosphoprotein</keyword>
<sequence>MTAETVFIVDDDEAIRDALSWLLQSRGLDAIGFGSAEDFLAAWRPDLVGCLLLDIRMGGMSGLDLFDKLKDASSTLPVIFLTGHGDVPMAVSALKKGALDFVEKPFNDNELVDRVVEALAWAARRREQEVGSAGIASRLASLTAREKQVMELVLAGKMNKVIADDLGITMRTVEVHRAHVFEKMEVKTAVELAQLLSTFKGER</sequence>
<dbReference type="Proteomes" id="UP000078543">
    <property type="component" value="Unassembled WGS sequence"/>
</dbReference>
<dbReference type="Gene3D" id="3.40.50.2300">
    <property type="match status" value="1"/>
</dbReference>
<dbReference type="GO" id="GO:0000160">
    <property type="term" value="P:phosphorelay signal transduction system"/>
    <property type="evidence" value="ECO:0007669"/>
    <property type="project" value="UniProtKB-KW"/>
</dbReference>
<keyword evidence="3" id="KW-0805">Transcription regulation</keyword>
<dbReference type="Pfam" id="PF00072">
    <property type="entry name" value="Response_reg"/>
    <property type="match status" value="1"/>
</dbReference>
<dbReference type="GO" id="GO:0006355">
    <property type="term" value="P:regulation of DNA-templated transcription"/>
    <property type="evidence" value="ECO:0007669"/>
    <property type="project" value="InterPro"/>
</dbReference>
<dbReference type="SMART" id="SM00448">
    <property type="entry name" value="REC"/>
    <property type="match status" value="1"/>
</dbReference>
<evidence type="ECO:0000313" key="10">
    <source>
        <dbReference type="Proteomes" id="UP000078543"/>
    </source>
</evidence>
<keyword evidence="5" id="KW-0804">Transcription</keyword>
<dbReference type="PROSITE" id="PS50110">
    <property type="entry name" value="RESPONSE_REGULATORY"/>
    <property type="match status" value="1"/>
</dbReference>
<dbReference type="Gene3D" id="1.10.10.10">
    <property type="entry name" value="Winged helix-like DNA-binding domain superfamily/Winged helix DNA-binding domain"/>
    <property type="match status" value="1"/>
</dbReference>
<keyword evidence="10" id="KW-1185">Reference proteome</keyword>
<dbReference type="GO" id="GO:0003677">
    <property type="term" value="F:DNA binding"/>
    <property type="evidence" value="ECO:0007669"/>
    <property type="project" value="UniProtKB-KW"/>
</dbReference>
<dbReference type="STRING" id="1437059.A6A05_14640"/>
<evidence type="ECO:0000256" key="3">
    <source>
        <dbReference type="ARBA" id="ARBA00023015"/>
    </source>
</evidence>
<name>A0A178MJB1_9PROT</name>
<dbReference type="OrthoDB" id="9782655at2"/>
<accession>A0A178MJB1</accession>
<dbReference type="RefSeq" id="WP_068502521.1">
    <property type="nucleotide sequence ID" value="NZ_LWQU01000156.1"/>
</dbReference>
<keyword evidence="4 9" id="KW-0238">DNA-binding</keyword>
<protein>
    <submittedName>
        <fullName evidence="9">DNA-binding response regulator</fullName>
    </submittedName>
</protein>
<organism evidence="9 10">
    <name type="scientific">Magnetospirillum moscoviense</name>
    <dbReference type="NCBI Taxonomy" id="1437059"/>
    <lineage>
        <taxon>Bacteria</taxon>
        <taxon>Pseudomonadati</taxon>
        <taxon>Pseudomonadota</taxon>
        <taxon>Alphaproteobacteria</taxon>
        <taxon>Rhodospirillales</taxon>
        <taxon>Rhodospirillaceae</taxon>
        <taxon>Magnetospirillum</taxon>
    </lineage>
</organism>
<evidence type="ECO:0000259" key="8">
    <source>
        <dbReference type="PROSITE" id="PS50110"/>
    </source>
</evidence>
<dbReference type="InterPro" id="IPR001789">
    <property type="entry name" value="Sig_transdc_resp-reg_receiver"/>
</dbReference>
<dbReference type="FunFam" id="3.40.50.2300:FF:000018">
    <property type="entry name" value="DNA-binding transcriptional regulator NtrC"/>
    <property type="match status" value="1"/>
</dbReference>